<proteinExistence type="predicted"/>
<feature type="domain" description="IclR-ED" evidence="5">
    <location>
        <begin position="73"/>
        <end position="251"/>
    </location>
</feature>
<dbReference type="AlphaFoldDB" id="A0A8J8GFB6"/>
<dbReference type="Pfam" id="PF01614">
    <property type="entry name" value="IclR_C"/>
    <property type="match status" value="1"/>
</dbReference>
<dbReference type="GO" id="GO:0003700">
    <property type="term" value="F:DNA-binding transcription factor activity"/>
    <property type="evidence" value="ECO:0007669"/>
    <property type="project" value="TreeGrafter"/>
</dbReference>
<dbReference type="SUPFAM" id="SSF46785">
    <property type="entry name" value="Winged helix' DNA-binding domain"/>
    <property type="match status" value="1"/>
</dbReference>
<comment type="caution">
    <text evidence="6">The sequence shown here is derived from an EMBL/GenBank/DDBJ whole genome shotgun (WGS) entry which is preliminary data.</text>
</comment>
<dbReference type="GO" id="GO:0003677">
    <property type="term" value="F:DNA binding"/>
    <property type="evidence" value="ECO:0007669"/>
    <property type="project" value="UniProtKB-KW"/>
</dbReference>
<evidence type="ECO:0000259" key="5">
    <source>
        <dbReference type="PROSITE" id="PS51078"/>
    </source>
</evidence>
<dbReference type="GO" id="GO:0045892">
    <property type="term" value="P:negative regulation of DNA-templated transcription"/>
    <property type="evidence" value="ECO:0007669"/>
    <property type="project" value="TreeGrafter"/>
</dbReference>
<dbReference type="PANTHER" id="PTHR30136">
    <property type="entry name" value="HELIX-TURN-HELIX TRANSCRIPTIONAL REGULATOR, ICLR FAMILY"/>
    <property type="match status" value="1"/>
</dbReference>
<dbReference type="SUPFAM" id="SSF55781">
    <property type="entry name" value="GAF domain-like"/>
    <property type="match status" value="1"/>
</dbReference>
<dbReference type="Pfam" id="PF09339">
    <property type="entry name" value="HTH_IclR"/>
    <property type="match status" value="1"/>
</dbReference>
<evidence type="ECO:0000313" key="6">
    <source>
        <dbReference type="EMBL" id="NSL51393.1"/>
    </source>
</evidence>
<dbReference type="Gene3D" id="1.10.10.10">
    <property type="entry name" value="Winged helix-like DNA-binding domain superfamily/Winged helix DNA-binding domain"/>
    <property type="match status" value="1"/>
</dbReference>
<dbReference type="Proteomes" id="UP000625804">
    <property type="component" value="Unassembled WGS sequence"/>
</dbReference>
<gene>
    <name evidence="6" type="ORF">HR057_06380</name>
</gene>
<sequence length="251" mass="28365">MEVIKSNTTIQALQTGIGILEVIAKHDKPLKFSEIAELTNISKSNLYKYLNTFIQLGFLYRDQDKGTYELGSKLIEFGMIAADRENVVERITPYLREISKHSSCTVTYSIWTSNGPMIINIFNSFQGINIGAQVGTILPITSAAGKIFLAFHDHDIIKEWKEAEFKKLSPAEKEKLENELEHIRRSEFSFAKEPIIASVSSVSFPVLNFKNNLLGAVAVVGFSEQISDDENDELNVFIKEMRRKINDIFGH</sequence>
<dbReference type="InterPro" id="IPR005471">
    <property type="entry name" value="Tscrpt_reg_IclR_N"/>
</dbReference>
<dbReference type="RefSeq" id="WP_173730602.1">
    <property type="nucleotide sequence ID" value="NZ_JABTTE010000006.1"/>
</dbReference>
<dbReference type="PANTHER" id="PTHR30136:SF8">
    <property type="entry name" value="TRANSCRIPTIONAL REGULATORY PROTEIN"/>
    <property type="match status" value="1"/>
</dbReference>
<name>A0A8J8GFB6_9BACI</name>
<dbReference type="InterPro" id="IPR014757">
    <property type="entry name" value="Tscrpt_reg_IclR_C"/>
</dbReference>
<protein>
    <submittedName>
        <fullName evidence="6">IclR family transcriptional regulator</fullName>
    </submittedName>
</protein>
<evidence type="ECO:0000256" key="1">
    <source>
        <dbReference type="ARBA" id="ARBA00023015"/>
    </source>
</evidence>
<evidence type="ECO:0000259" key="4">
    <source>
        <dbReference type="PROSITE" id="PS51077"/>
    </source>
</evidence>
<organism evidence="6 7">
    <name type="scientific">Calidifontibacillus erzurumensis</name>
    <dbReference type="NCBI Taxonomy" id="2741433"/>
    <lineage>
        <taxon>Bacteria</taxon>
        <taxon>Bacillati</taxon>
        <taxon>Bacillota</taxon>
        <taxon>Bacilli</taxon>
        <taxon>Bacillales</taxon>
        <taxon>Bacillaceae</taxon>
        <taxon>Calidifontibacillus/Schinkia group</taxon>
        <taxon>Calidifontibacillus</taxon>
    </lineage>
</organism>
<dbReference type="PROSITE" id="PS51078">
    <property type="entry name" value="ICLR_ED"/>
    <property type="match status" value="1"/>
</dbReference>
<dbReference type="InterPro" id="IPR036390">
    <property type="entry name" value="WH_DNA-bd_sf"/>
</dbReference>
<dbReference type="InterPro" id="IPR050707">
    <property type="entry name" value="HTH_MetabolicPath_Reg"/>
</dbReference>
<dbReference type="EMBL" id="JABTTE010000006">
    <property type="protein sequence ID" value="NSL51393.1"/>
    <property type="molecule type" value="Genomic_DNA"/>
</dbReference>
<keyword evidence="3" id="KW-0804">Transcription</keyword>
<evidence type="ECO:0000256" key="2">
    <source>
        <dbReference type="ARBA" id="ARBA00023125"/>
    </source>
</evidence>
<dbReference type="InterPro" id="IPR029016">
    <property type="entry name" value="GAF-like_dom_sf"/>
</dbReference>
<feature type="domain" description="HTH iclR-type" evidence="4">
    <location>
        <begin position="10"/>
        <end position="72"/>
    </location>
</feature>
<keyword evidence="7" id="KW-1185">Reference proteome</keyword>
<reference evidence="6" key="1">
    <citation type="submission" date="2020-06" db="EMBL/GenBank/DDBJ databases">
        <title>A novel thermopfilic bacterium from Erzurum, Turkey.</title>
        <authorList>
            <person name="Adiguzel A."/>
            <person name="Ay H."/>
            <person name="Baltaci M.O."/>
        </authorList>
    </citation>
    <scope>NUCLEOTIDE SEQUENCE</scope>
    <source>
        <strain evidence="6">P2</strain>
    </source>
</reference>
<keyword evidence="2" id="KW-0238">DNA-binding</keyword>
<dbReference type="SMART" id="SM00346">
    <property type="entry name" value="HTH_ICLR"/>
    <property type="match status" value="1"/>
</dbReference>
<keyword evidence="1" id="KW-0805">Transcription regulation</keyword>
<dbReference type="PROSITE" id="PS51077">
    <property type="entry name" value="HTH_ICLR"/>
    <property type="match status" value="1"/>
</dbReference>
<dbReference type="Gene3D" id="3.30.450.40">
    <property type="match status" value="1"/>
</dbReference>
<evidence type="ECO:0000313" key="7">
    <source>
        <dbReference type="Proteomes" id="UP000625804"/>
    </source>
</evidence>
<evidence type="ECO:0000256" key="3">
    <source>
        <dbReference type="ARBA" id="ARBA00023163"/>
    </source>
</evidence>
<dbReference type="InterPro" id="IPR036388">
    <property type="entry name" value="WH-like_DNA-bd_sf"/>
</dbReference>
<accession>A0A8J8GFB6</accession>